<evidence type="ECO:0000256" key="1">
    <source>
        <dbReference type="ARBA" id="ARBA00004609"/>
    </source>
</evidence>
<evidence type="ECO:0000256" key="4">
    <source>
        <dbReference type="ARBA" id="ARBA00022622"/>
    </source>
</evidence>
<dbReference type="eggNOG" id="ENOG502S5G2">
    <property type="taxonomic scope" value="Eukaryota"/>
</dbReference>
<reference evidence="13 16" key="1">
    <citation type="journal article" date="2011" name="Nature">
        <title>The Medicago genome provides insight into the evolution of rhizobial symbioses.</title>
        <authorList>
            <person name="Young N.D."/>
            <person name="Debelle F."/>
            <person name="Oldroyd G.E."/>
            <person name="Geurts R."/>
            <person name="Cannon S.B."/>
            <person name="Udvardi M.K."/>
            <person name="Benedito V.A."/>
            <person name="Mayer K.F."/>
            <person name="Gouzy J."/>
            <person name="Schoof H."/>
            <person name="Van de Peer Y."/>
            <person name="Proost S."/>
            <person name="Cook D.R."/>
            <person name="Meyers B.C."/>
            <person name="Spannagl M."/>
            <person name="Cheung F."/>
            <person name="De Mita S."/>
            <person name="Krishnakumar V."/>
            <person name="Gundlach H."/>
            <person name="Zhou S."/>
            <person name="Mudge J."/>
            <person name="Bharti A.K."/>
            <person name="Murray J.D."/>
            <person name="Naoumkina M.A."/>
            <person name="Rosen B."/>
            <person name="Silverstein K.A."/>
            <person name="Tang H."/>
            <person name="Rombauts S."/>
            <person name="Zhao P.X."/>
            <person name="Zhou P."/>
            <person name="Barbe V."/>
            <person name="Bardou P."/>
            <person name="Bechner M."/>
            <person name="Bellec A."/>
            <person name="Berger A."/>
            <person name="Berges H."/>
            <person name="Bidwell S."/>
            <person name="Bisseling T."/>
            <person name="Choisne N."/>
            <person name="Couloux A."/>
            <person name="Denny R."/>
            <person name="Deshpande S."/>
            <person name="Dai X."/>
            <person name="Doyle J.J."/>
            <person name="Dudez A.M."/>
            <person name="Farmer A.D."/>
            <person name="Fouteau S."/>
            <person name="Franken C."/>
            <person name="Gibelin C."/>
            <person name="Gish J."/>
            <person name="Goldstein S."/>
            <person name="Gonzalez A.J."/>
            <person name="Green P.J."/>
            <person name="Hallab A."/>
            <person name="Hartog M."/>
            <person name="Hua A."/>
            <person name="Humphray S.J."/>
            <person name="Jeong D.H."/>
            <person name="Jing Y."/>
            <person name="Jocker A."/>
            <person name="Kenton S.M."/>
            <person name="Kim D.J."/>
            <person name="Klee K."/>
            <person name="Lai H."/>
            <person name="Lang C."/>
            <person name="Lin S."/>
            <person name="Macmil S.L."/>
            <person name="Magdelenat G."/>
            <person name="Matthews L."/>
            <person name="McCorrison J."/>
            <person name="Monaghan E.L."/>
            <person name="Mun J.H."/>
            <person name="Najar F.Z."/>
            <person name="Nicholson C."/>
            <person name="Noirot C."/>
            <person name="O'Bleness M."/>
            <person name="Paule C.R."/>
            <person name="Poulain J."/>
            <person name="Prion F."/>
            <person name="Qin B."/>
            <person name="Qu C."/>
            <person name="Retzel E.F."/>
            <person name="Riddle C."/>
            <person name="Sallet E."/>
            <person name="Samain S."/>
            <person name="Samson N."/>
            <person name="Sanders I."/>
            <person name="Saurat O."/>
            <person name="Scarpelli C."/>
            <person name="Schiex T."/>
            <person name="Segurens B."/>
            <person name="Severin A.J."/>
            <person name="Sherrier D.J."/>
            <person name="Shi R."/>
            <person name="Sims S."/>
            <person name="Singer S.R."/>
            <person name="Sinharoy S."/>
            <person name="Sterck L."/>
            <person name="Viollet A."/>
            <person name="Wang B.B."/>
            <person name="Wang K."/>
            <person name="Wang M."/>
            <person name="Wang X."/>
            <person name="Warfsmann J."/>
            <person name="Weissenbach J."/>
            <person name="White D.D."/>
            <person name="White J.D."/>
            <person name="Wiley G.B."/>
            <person name="Wincker P."/>
            <person name="Xing Y."/>
            <person name="Yang L."/>
            <person name="Yao Z."/>
            <person name="Ying F."/>
            <person name="Zhai J."/>
            <person name="Zhou L."/>
            <person name="Zuber A."/>
            <person name="Denarie J."/>
            <person name="Dixon R.A."/>
            <person name="May G.D."/>
            <person name="Schwartz D.C."/>
            <person name="Rogers J."/>
            <person name="Quetier F."/>
            <person name="Town C.D."/>
            <person name="Roe B.A."/>
        </authorList>
    </citation>
    <scope>NUCLEOTIDE SEQUENCE [LARGE SCALE GENOMIC DNA]</scope>
    <source>
        <strain evidence="13">A17</strain>
        <strain evidence="15 16">cv. Jemalong A17</strain>
    </source>
</reference>
<evidence type="ECO:0000313" key="15">
    <source>
        <dbReference type="EnsemblPlants" id="AES76068"/>
    </source>
</evidence>
<keyword evidence="10" id="KW-1133">Transmembrane helix</keyword>
<feature type="domain" description="Bifunctional inhibitor/plant lipid transfer protein/seed storage helical" evidence="12">
    <location>
        <begin position="53"/>
        <end position="125"/>
    </location>
</feature>
<keyword evidence="4" id="KW-0336">GPI-anchor</keyword>
<keyword evidence="10" id="KW-0472">Membrane</keyword>
<feature type="compositionally biased region" description="Low complexity" evidence="9">
    <location>
        <begin position="145"/>
        <end position="172"/>
    </location>
</feature>
<keyword evidence="7" id="KW-0325">Glycoprotein</keyword>
<dbReference type="EMBL" id="CM001222">
    <property type="protein sequence ID" value="AES76068.1"/>
    <property type="molecule type" value="Genomic_DNA"/>
</dbReference>
<keyword evidence="10" id="KW-0812">Transmembrane</keyword>
<dbReference type="InterPro" id="IPR016140">
    <property type="entry name" value="Bifunc_inhib/LTP/seed_store"/>
</dbReference>
<dbReference type="SMART" id="SM00499">
    <property type="entry name" value="AAI"/>
    <property type="match status" value="1"/>
</dbReference>
<evidence type="ECO:0000256" key="9">
    <source>
        <dbReference type="SAM" id="MobiDB-lite"/>
    </source>
</evidence>
<keyword evidence="6" id="KW-1015">Disulfide bond</keyword>
<dbReference type="GO" id="GO:0098552">
    <property type="term" value="C:side of membrane"/>
    <property type="evidence" value="ECO:0007669"/>
    <property type="project" value="UniProtKB-KW"/>
</dbReference>
<evidence type="ECO:0000256" key="10">
    <source>
        <dbReference type="SAM" id="Phobius"/>
    </source>
</evidence>
<keyword evidence="3" id="KW-1003">Cell membrane</keyword>
<dbReference type="STRING" id="3880.G7KQ88"/>
<dbReference type="Proteomes" id="UP000265566">
    <property type="component" value="Chromosome 6"/>
</dbReference>
<evidence type="ECO:0000256" key="11">
    <source>
        <dbReference type="SAM" id="SignalP"/>
    </source>
</evidence>
<proteinExistence type="inferred from homology"/>
<dbReference type="InterPro" id="IPR043325">
    <property type="entry name" value="LTSS"/>
</dbReference>
<evidence type="ECO:0000313" key="14">
    <source>
        <dbReference type="EMBL" id="RHN52261.1"/>
    </source>
</evidence>
<dbReference type="PaxDb" id="3880-AES76068"/>
<dbReference type="PANTHER" id="PTHR33044">
    <property type="entry name" value="BIFUNCTIONAL INHIBITOR/LIPID-TRANSFER PROTEIN/SEED STORAGE 2S ALBUMIN SUPERFAMILY PROTEIN-RELATED"/>
    <property type="match status" value="1"/>
</dbReference>
<dbReference type="OMA" id="VAKDATC"/>
<gene>
    <name evidence="13" type="ordered locus">MTR_6g069860</name>
    <name evidence="14" type="ORF">MtrunA17_Chr6g0478571</name>
</gene>
<dbReference type="Pfam" id="PF14368">
    <property type="entry name" value="LTP_2"/>
    <property type="match status" value="1"/>
</dbReference>
<feature type="transmembrane region" description="Helical" evidence="10">
    <location>
        <begin position="184"/>
        <end position="203"/>
    </location>
</feature>
<accession>G7KQ88</accession>
<keyword evidence="8" id="KW-0449">Lipoprotein</keyword>
<protein>
    <submittedName>
        <fullName evidence="13 14">Lipid transfer protein</fullName>
    </submittedName>
</protein>
<sequence>MAAASKVFLSFLLINLSSFFNPCLCDGGGGSGSVDLDQILPGLGQNAIANAQCMHQLLPCQPFLKAPNDPPPTCCDPLKEMVTNSSDCLCQFINNPTMILSLEVSKDDIMKLPKACGIKVDISKCNANAVDGETSSKGASKEGSAESTSSASKESNDASVDSTSSTSTEASAESTSSAKLITPYGITYFGVPAFVAFFTTLLFSA</sequence>
<evidence type="ECO:0000259" key="12">
    <source>
        <dbReference type="SMART" id="SM00499"/>
    </source>
</evidence>
<dbReference type="AlphaFoldDB" id="G7KQ88"/>
<feature type="region of interest" description="Disordered" evidence="9">
    <location>
        <begin position="131"/>
        <end position="172"/>
    </location>
</feature>
<evidence type="ECO:0000313" key="13">
    <source>
        <dbReference type="EMBL" id="AES76068.1"/>
    </source>
</evidence>
<dbReference type="EMBL" id="PSQE01000006">
    <property type="protein sequence ID" value="RHN52261.1"/>
    <property type="molecule type" value="Genomic_DNA"/>
</dbReference>
<evidence type="ECO:0000256" key="8">
    <source>
        <dbReference type="ARBA" id="ARBA00023288"/>
    </source>
</evidence>
<comment type="subcellular location">
    <subcellularLocation>
        <location evidence="1">Cell membrane</location>
        <topology evidence="1">Lipid-anchor</topology>
        <topology evidence="1">GPI-anchor</topology>
    </subcellularLocation>
</comment>
<dbReference type="Gene3D" id="1.10.110.10">
    <property type="entry name" value="Plant lipid-transfer and hydrophobic proteins"/>
    <property type="match status" value="1"/>
</dbReference>
<feature type="signal peptide" evidence="11">
    <location>
        <begin position="1"/>
        <end position="25"/>
    </location>
</feature>
<dbReference type="EnsemblPlants" id="AES76068">
    <property type="protein sequence ID" value="AES76068"/>
    <property type="gene ID" value="MTR_6g069860"/>
</dbReference>
<organism evidence="13 16">
    <name type="scientific">Medicago truncatula</name>
    <name type="common">Barrel medic</name>
    <name type="synonym">Medicago tribuloides</name>
    <dbReference type="NCBI Taxonomy" id="3880"/>
    <lineage>
        <taxon>Eukaryota</taxon>
        <taxon>Viridiplantae</taxon>
        <taxon>Streptophyta</taxon>
        <taxon>Embryophyta</taxon>
        <taxon>Tracheophyta</taxon>
        <taxon>Spermatophyta</taxon>
        <taxon>Magnoliopsida</taxon>
        <taxon>eudicotyledons</taxon>
        <taxon>Gunneridae</taxon>
        <taxon>Pentapetalae</taxon>
        <taxon>rosids</taxon>
        <taxon>fabids</taxon>
        <taxon>Fabales</taxon>
        <taxon>Fabaceae</taxon>
        <taxon>Papilionoideae</taxon>
        <taxon>50 kb inversion clade</taxon>
        <taxon>NPAAA clade</taxon>
        <taxon>Hologalegina</taxon>
        <taxon>IRL clade</taxon>
        <taxon>Trifolieae</taxon>
        <taxon>Medicago</taxon>
    </lineage>
</organism>
<keyword evidence="5 11" id="KW-0732">Signal</keyword>
<evidence type="ECO:0000256" key="6">
    <source>
        <dbReference type="ARBA" id="ARBA00023157"/>
    </source>
</evidence>
<reference evidence="13 16" key="2">
    <citation type="journal article" date="2014" name="BMC Genomics">
        <title>An improved genome release (version Mt4.0) for the model legume Medicago truncatula.</title>
        <authorList>
            <person name="Tang H."/>
            <person name="Krishnakumar V."/>
            <person name="Bidwell S."/>
            <person name="Rosen B."/>
            <person name="Chan A."/>
            <person name="Zhou S."/>
            <person name="Gentzbittel L."/>
            <person name="Childs K.L."/>
            <person name="Yandell M."/>
            <person name="Gundlach H."/>
            <person name="Mayer K.F."/>
            <person name="Schwartz D.C."/>
            <person name="Town C.D."/>
        </authorList>
    </citation>
    <scope>GENOME REANNOTATION</scope>
    <source>
        <strain evidence="15 16">cv. Jemalong A17</strain>
    </source>
</reference>
<keyword evidence="16" id="KW-1185">Reference proteome</keyword>
<comment type="similarity">
    <text evidence="2">Belongs to the plant LTP family.</text>
</comment>
<dbReference type="Gramene" id="rna36914">
    <property type="protein sequence ID" value="RHN52261.1"/>
    <property type="gene ID" value="gene36914"/>
</dbReference>
<evidence type="ECO:0000256" key="7">
    <source>
        <dbReference type="ARBA" id="ARBA00023180"/>
    </source>
</evidence>
<evidence type="ECO:0000313" key="16">
    <source>
        <dbReference type="Proteomes" id="UP000002051"/>
    </source>
</evidence>
<dbReference type="GO" id="GO:0005886">
    <property type="term" value="C:plasma membrane"/>
    <property type="evidence" value="ECO:0007669"/>
    <property type="project" value="UniProtKB-SubCell"/>
</dbReference>
<reference evidence="14" key="4">
    <citation type="journal article" date="2018" name="Nat. Plants">
        <title>Whole-genome landscape of Medicago truncatula symbiotic genes.</title>
        <authorList>
            <person name="Pecrix Y."/>
            <person name="Gamas P."/>
            <person name="Carrere S."/>
        </authorList>
    </citation>
    <scope>NUCLEOTIDE SEQUENCE</scope>
    <source>
        <tissue evidence="14">Leaves</tissue>
    </source>
</reference>
<evidence type="ECO:0000256" key="3">
    <source>
        <dbReference type="ARBA" id="ARBA00022475"/>
    </source>
</evidence>
<dbReference type="SUPFAM" id="SSF47699">
    <property type="entry name" value="Bifunctional inhibitor/lipid-transfer protein/seed storage 2S albumin"/>
    <property type="match status" value="1"/>
</dbReference>
<name>G7KQ88_MEDTR</name>
<feature type="chain" id="PRO_5014573786" evidence="11">
    <location>
        <begin position="26"/>
        <end position="205"/>
    </location>
</feature>
<reference evidence="15" key="3">
    <citation type="submission" date="2015-04" db="UniProtKB">
        <authorList>
            <consortium name="EnsemblPlants"/>
        </authorList>
    </citation>
    <scope>IDENTIFICATION</scope>
    <source>
        <strain evidence="15">cv. Jemalong A17</strain>
    </source>
</reference>
<dbReference type="InterPro" id="IPR036312">
    <property type="entry name" value="Bifun_inhib/LTP/seed_sf"/>
</dbReference>
<evidence type="ECO:0000256" key="2">
    <source>
        <dbReference type="ARBA" id="ARBA00009748"/>
    </source>
</evidence>
<dbReference type="Proteomes" id="UP000002051">
    <property type="component" value="Chromosome 6"/>
</dbReference>
<evidence type="ECO:0000256" key="5">
    <source>
        <dbReference type="ARBA" id="ARBA00022729"/>
    </source>
</evidence>
<dbReference type="CDD" id="cd00010">
    <property type="entry name" value="AAI_LTSS"/>
    <property type="match status" value="1"/>
</dbReference>
<dbReference type="HOGENOM" id="CLU_116928_3_0_1"/>